<evidence type="ECO:0000256" key="1">
    <source>
        <dbReference type="ARBA" id="ARBA00022963"/>
    </source>
</evidence>
<name>A0A8J5CJW4_CHIOP</name>
<evidence type="ECO:0000313" key="5">
    <source>
        <dbReference type="EMBL" id="KAG0712969.1"/>
    </source>
</evidence>
<dbReference type="Gene3D" id="3.40.50.1820">
    <property type="entry name" value="alpha/beta hydrolase"/>
    <property type="match status" value="1"/>
</dbReference>
<dbReference type="OrthoDB" id="9974421at2759"/>
<proteinExistence type="predicted"/>
<evidence type="ECO:0000259" key="4">
    <source>
        <dbReference type="PROSITE" id="PS50076"/>
    </source>
</evidence>
<dbReference type="InterPro" id="IPR029058">
    <property type="entry name" value="AB_hydrolase_fold"/>
</dbReference>
<dbReference type="InterPro" id="IPR001623">
    <property type="entry name" value="DnaJ_domain"/>
</dbReference>
<comment type="caution">
    <text evidence="5">The sequence shown here is derived from an EMBL/GenBank/DDBJ whole genome shotgun (WGS) entry which is preliminary data.</text>
</comment>
<dbReference type="SUPFAM" id="SSF53474">
    <property type="entry name" value="alpha/beta-Hydrolases"/>
    <property type="match status" value="1"/>
</dbReference>
<evidence type="ECO:0000256" key="3">
    <source>
        <dbReference type="SAM" id="MobiDB-lite"/>
    </source>
</evidence>
<dbReference type="AlphaFoldDB" id="A0A8J5CJW4"/>
<evidence type="ECO:0000256" key="2">
    <source>
        <dbReference type="ARBA" id="ARBA00023098"/>
    </source>
</evidence>
<dbReference type="InterPro" id="IPR000073">
    <property type="entry name" value="AB_hydrolase_1"/>
</dbReference>
<dbReference type="SUPFAM" id="SSF46565">
    <property type="entry name" value="Chaperone J-domain"/>
    <property type="match status" value="1"/>
</dbReference>
<feature type="domain" description="J" evidence="4">
    <location>
        <begin position="197"/>
        <end position="245"/>
    </location>
</feature>
<gene>
    <name evidence="5" type="primary">Lip1</name>
    <name evidence="5" type="ORF">GWK47_017266</name>
</gene>
<feature type="region of interest" description="Disordered" evidence="3">
    <location>
        <begin position="226"/>
        <end position="245"/>
    </location>
</feature>
<keyword evidence="2" id="KW-0443">Lipid metabolism</keyword>
<reference evidence="5" key="1">
    <citation type="submission" date="2020-07" db="EMBL/GenBank/DDBJ databases">
        <title>The High-quality genome of the commercially important snow crab, Chionoecetes opilio.</title>
        <authorList>
            <person name="Jeong J.-H."/>
            <person name="Ryu S."/>
        </authorList>
    </citation>
    <scope>NUCLEOTIDE SEQUENCE</scope>
    <source>
        <strain evidence="5">MADBK_172401_WGS</strain>
        <tissue evidence="5">Digestive gland</tissue>
    </source>
</reference>
<dbReference type="PANTHER" id="PTHR11005">
    <property type="entry name" value="LYSOSOMAL ACID LIPASE-RELATED"/>
    <property type="match status" value="1"/>
</dbReference>
<dbReference type="PRINTS" id="PR00625">
    <property type="entry name" value="JDOMAIN"/>
</dbReference>
<accession>A0A8J5CJW4</accession>
<dbReference type="EMBL" id="JACEEZ010021911">
    <property type="protein sequence ID" value="KAG0712969.1"/>
    <property type="molecule type" value="Genomic_DNA"/>
</dbReference>
<dbReference type="Pfam" id="PF00561">
    <property type="entry name" value="Abhydrolase_1"/>
    <property type="match status" value="1"/>
</dbReference>
<dbReference type="Proteomes" id="UP000770661">
    <property type="component" value="Unassembled WGS sequence"/>
</dbReference>
<dbReference type="Pfam" id="PF00226">
    <property type="entry name" value="DnaJ"/>
    <property type="match status" value="1"/>
</dbReference>
<sequence length="245" mass="27091">MNSPDKALDAGYDVWLTNARGNTYSRAHTFLNPQDKEFWQFSWHEMGIYDLPAVTDHVLNATGASQLHYLGFSMGTTVFWVMLSHRPHYAAKDPGHGGPGSRGLRAARPGASPLRGAPRQLIERSMSLAGQHEMLSFGPVMDRLVSVFCHDEALTAAICQNMLFLVAGQKPSRLNKRYLPVLLAHTPAGTSVRTVSHYLQLVNSGVAGNATFEEVKKAYHRQALLLHPDKNPDDTQNATGRFQEL</sequence>
<dbReference type="InterPro" id="IPR036869">
    <property type="entry name" value="J_dom_sf"/>
</dbReference>
<dbReference type="GO" id="GO:0016042">
    <property type="term" value="P:lipid catabolic process"/>
    <property type="evidence" value="ECO:0007669"/>
    <property type="project" value="UniProtKB-KW"/>
</dbReference>
<keyword evidence="6" id="KW-1185">Reference proteome</keyword>
<feature type="compositionally biased region" description="Polar residues" evidence="3">
    <location>
        <begin position="234"/>
        <end position="245"/>
    </location>
</feature>
<keyword evidence="1" id="KW-0442">Lipid degradation</keyword>
<dbReference type="PROSITE" id="PS50076">
    <property type="entry name" value="DNAJ_2"/>
    <property type="match status" value="1"/>
</dbReference>
<protein>
    <submittedName>
        <fullName evidence="5">Lipase 1</fullName>
    </submittedName>
</protein>
<feature type="region of interest" description="Disordered" evidence="3">
    <location>
        <begin position="91"/>
        <end position="116"/>
    </location>
</feature>
<dbReference type="CDD" id="cd06257">
    <property type="entry name" value="DnaJ"/>
    <property type="match status" value="1"/>
</dbReference>
<evidence type="ECO:0000313" key="6">
    <source>
        <dbReference type="Proteomes" id="UP000770661"/>
    </source>
</evidence>
<organism evidence="5 6">
    <name type="scientific">Chionoecetes opilio</name>
    <name type="common">Atlantic snow crab</name>
    <name type="synonym">Cancer opilio</name>
    <dbReference type="NCBI Taxonomy" id="41210"/>
    <lineage>
        <taxon>Eukaryota</taxon>
        <taxon>Metazoa</taxon>
        <taxon>Ecdysozoa</taxon>
        <taxon>Arthropoda</taxon>
        <taxon>Crustacea</taxon>
        <taxon>Multicrustacea</taxon>
        <taxon>Malacostraca</taxon>
        <taxon>Eumalacostraca</taxon>
        <taxon>Eucarida</taxon>
        <taxon>Decapoda</taxon>
        <taxon>Pleocyemata</taxon>
        <taxon>Brachyura</taxon>
        <taxon>Eubrachyura</taxon>
        <taxon>Majoidea</taxon>
        <taxon>Majidae</taxon>
        <taxon>Chionoecetes</taxon>
    </lineage>
</organism>